<dbReference type="PANTHER" id="PTHR43899">
    <property type="entry name" value="RH59310P"/>
    <property type="match status" value="1"/>
</dbReference>
<evidence type="ECO:0000256" key="2">
    <source>
        <dbReference type="ARBA" id="ARBA00023002"/>
    </source>
</evidence>
<protein>
    <submittedName>
        <fullName evidence="3">Short-chain dehydrogenase</fullName>
    </submittedName>
</protein>
<dbReference type="PIRSF" id="PIRSF000126">
    <property type="entry name" value="11-beta-HSD1"/>
    <property type="match status" value="1"/>
</dbReference>
<comment type="similarity">
    <text evidence="1">Belongs to the short-chain dehydrogenases/reductases (SDR) family.</text>
</comment>
<dbReference type="SUPFAM" id="SSF51735">
    <property type="entry name" value="NAD(P)-binding Rossmann-fold domains"/>
    <property type="match status" value="1"/>
</dbReference>
<evidence type="ECO:0000313" key="4">
    <source>
        <dbReference type="Proteomes" id="UP001162734"/>
    </source>
</evidence>
<dbReference type="PANTHER" id="PTHR43899:SF13">
    <property type="entry name" value="RH59310P"/>
    <property type="match status" value="1"/>
</dbReference>
<organism evidence="3 4">
    <name type="scientific">Anaeromyxobacter paludicola</name>
    <dbReference type="NCBI Taxonomy" id="2918171"/>
    <lineage>
        <taxon>Bacteria</taxon>
        <taxon>Pseudomonadati</taxon>
        <taxon>Myxococcota</taxon>
        <taxon>Myxococcia</taxon>
        <taxon>Myxococcales</taxon>
        <taxon>Cystobacterineae</taxon>
        <taxon>Anaeromyxobacteraceae</taxon>
        <taxon>Anaeromyxobacter</taxon>
    </lineage>
</organism>
<proteinExistence type="inferred from homology"/>
<dbReference type="PRINTS" id="PR00081">
    <property type="entry name" value="GDHRDH"/>
</dbReference>
<dbReference type="InterPro" id="IPR002347">
    <property type="entry name" value="SDR_fam"/>
</dbReference>
<dbReference type="EMBL" id="AP025592">
    <property type="protein sequence ID" value="BDG06888.1"/>
    <property type="molecule type" value="Genomic_DNA"/>
</dbReference>
<dbReference type="Proteomes" id="UP001162734">
    <property type="component" value="Chromosome"/>
</dbReference>
<evidence type="ECO:0000256" key="1">
    <source>
        <dbReference type="ARBA" id="ARBA00006484"/>
    </source>
</evidence>
<keyword evidence="2" id="KW-0560">Oxidoreductase</keyword>
<dbReference type="InterPro" id="IPR051019">
    <property type="entry name" value="VLCFA-Steroid_DH"/>
</dbReference>
<gene>
    <name evidence="3" type="ORF">AMPC_00010</name>
</gene>
<accession>A0ABN6N4D0</accession>
<dbReference type="RefSeq" id="WP_248343473.1">
    <property type="nucleotide sequence ID" value="NZ_AP025592.1"/>
</dbReference>
<reference evidence="4" key="1">
    <citation type="journal article" date="2022" name="Int. J. Syst. Evol. Microbiol.">
        <title>Anaeromyxobacter oryzae sp. nov., Anaeromyxobacter diazotrophicus sp. nov. and Anaeromyxobacter paludicola sp. nov., isolated from paddy soils.</title>
        <authorList>
            <person name="Itoh H."/>
            <person name="Xu Z."/>
            <person name="Mise K."/>
            <person name="Masuda Y."/>
            <person name="Ushijima N."/>
            <person name="Hayakawa C."/>
            <person name="Shiratori Y."/>
            <person name="Senoo K."/>
        </authorList>
    </citation>
    <scope>NUCLEOTIDE SEQUENCE [LARGE SCALE GENOMIC DNA]</scope>
    <source>
        <strain evidence="4">Red630</strain>
    </source>
</reference>
<keyword evidence="4" id="KW-1185">Reference proteome</keyword>
<name>A0ABN6N4D0_9BACT</name>
<evidence type="ECO:0000313" key="3">
    <source>
        <dbReference type="EMBL" id="BDG06888.1"/>
    </source>
</evidence>
<dbReference type="Pfam" id="PF00106">
    <property type="entry name" value="adh_short"/>
    <property type="match status" value="1"/>
</dbReference>
<dbReference type="InterPro" id="IPR036291">
    <property type="entry name" value="NAD(P)-bd_dom_sf"/>
</dbReference>
<sequence>MSRFAERYGPVALVAGASAGLGEAFARALAARGLNLLLIARRQDALDRLAAELRAVHGVSVRSAAADLAREDLAEVALALARGAEVGLVVYNAAHAVVGPFLERPLRAQLRVIDVNCRGPLTLAHLFGGPMAARGRGGILLMTSVASAQGNPLLAAYAASKAFSLVLAEGLWAELRGEGVDVLACRAGATRTRGREASRPKNDGPLAEPDAVARAALDALGRGPSVVTGALNRVAAFALGRLLPRRASIRIIGRTTRKLYG</sequence>
<dbReference type="Gene3D" id="3.40.50.720">
    <property type="entry name" value="NAD(P)-binding Rossmann-like Domain"/>
    <property type="match status" value="1"/>
</dbReference>